<dbReference type="GO" id="GO:0003712">
    <property type="term" value="F:transcription coregulator activity"/>
    <property type="evidence" value="ECO:0007669"/>
    <property type="project" value="TreeGrafter"/>
</dbReference>
<dbReference type="Gene3D" id="2.60.120.650">
    <property type="entry name" value="Cupin"/>
    <property type="match status" value="2"/>
</dbReference>
<dbReference type="GO" id="GO:0000785">
    <property type="term" value="C:chromatin"/>
    <property type="evidence" value="ECO:0007669"/>
    <property type="project" value="TreeGrafter"/>
</dbReference>
<dbReference type="OrthoDB" id="1667110at2759"/>
<dbReference type="SMART" id="SM00558">
    <property type="entry name" value="JmjC"/>
    <property type="match status" value="1"/>
</dbReference>
<gene>
    <name evidence="6" type="ORF">MELLADRAFT_77276</name>
</gene>
<evidence type="ECO:0000313" key="7">
    <source>
        <dbReference type="Proteomes" id="UP000001072"/>
    </source>
</evidence>
<dbReference type="KEGG" id="mlr:MELLADRAFT_77276"/>
<dbReference type="PANTHER" id="PTHR12549">
    <property type="entry name" value="JMJC DOMAIN-CONTAINING HISTONE DEMETHYLATION PROTEIN"/>
    <property type="match status" value="1"/>
</dbReference>
<dbReference type="eggNOG" id="KOG1356">
    <property type="taxonomic scope" value="Eukaryota"/>
</dbReference>
<dbReference type="VEuPathDB" id="FungiDB:MELLADRAFT_77276"/>
<dbReference type="AlphaFoldDB" id="F4RFM6"/>
<dbReference type="GO" id="GO:0000118">
    <property type="term" value="C:histone deacetylase complex"/>
    <property type="evidence" value="ECO:0007669"/>
    <property type="project" value="TreeGrafter"/>
</dbReference>
<dbReference type="PANTHER" id="PTHR12549:SF38">
    <property type="entry name" value="JMJC DOMAIN-CONTAINING HISTONE DEMETHYLASE 2, ISOFORM A"/>
    <property type="match status" value="1"/>
</dbReference>
<keyword evidence="3" id="KW-0539">Nucleus</keyword>
<dbReference type="InterPro" id="IPR003347">
    <property type="entry name" value="JmjC_dom"/>
</dbReference>
<evidence type="ECO:0000256" key="3">
    <source>
        <dbReference type="ARBA" id="ARBA00023242"/>
    </source>
</evidence>
<dbReference type="GO" id="GO:0031490">
    <property type="term" value="F:chromatin DNA binding"/>
    <property type="evidence" value="ECO:0007669"/>
    <property type="project" value="TreeGrafter"/>
</dbReference>
<reference evidence="7" key="1">
    <citation type="journal article" date="2011" name="Proc. Natl. Acad. Sci. U.S.A.">
        <title>Obligate biotrophy features unraveled by the genomic analysis of rust fungi.</title>
        <authorList>
            <person name="Duplessis S."/>
            <person name="Cuomo C.A."/>
            <person name="Lin Y.-C."/>
            <person name="Aerts A."/>
            <person name="Tisserant E."/>
            <person name="Veneault-Fourrey C."/>
            <person name="Joly D.L."/>
            <person name="Hacquard S."/>
            <person name="Amselem J."/>
            <person name="Cantarel B.L."/>
            <person name="Chiu R."/>
            <person name="Coutinho P.M."/>
            <person name="Feau N."/>
            <person name="Field M."/>
            <person name="Frey P."/>
            <person name="Gelhaye E."/>
            <person name="Goldberg J."/>
            <person name="Grabherr M.G."/>
            <person name="Kodira C.D."/>
            <person name="Kohler A."/>
            <person name="Kuees U."/>
            <person name="Lindquist E.A."/>
            <person name="Lucas S.M."/>
            <person name="Mago R."/>
            <person name="Mauceli E."/>
            <person name="Morin E."/>
            <person name="Murat C."/>
            <person name="Pangilinan J.L."/>
            <person name="Park R."/>
            <person name="Pearson M."/>
            <person name="Quesneville H."/>
            <person name="Rouhier N."/>
            <person name="Sakthikumar S."/>
            <person name="Salamov A.A."/>
            <person name="Schmutz J."/>
            <person name="Selles B."/>
            <person name="Shapiro H."/>
            <person name="Tanguay P."/>
            <person name="Tuskan G.A."/>
            <person name="Henrissat B."/>
            <person name="Van de Peer Y."/>
            <person name="Rouze P."/>
            <person name="Ellis J.G."/>
            <person name="Dodds P.N."/>
            <person name="Schein J.E."/>
            <person name="Zhong S."/>
            <person name="Hamelin R.C."/>
            <person name="Grigoriev I.V."/>
            <person name="Szabo L.J."/>
            <person name="Martin F."/>
        </authorList>
    </citation>
    <scope>NUCLEOTIDE SEQUENCE [LARGE SCALE GENOMIC DNA]</scope>
    <source>
        <strain evidence="7">98AG31 / pathotype 3-4-7</strain>
    </source>
</reference>
<feature type="compositionally biased region" description="Low complexity" evidence="4">
    <location>
        <begin position="80"/>
        <end position="89"/>
    </location>
</feature>
<dbReference type="InParanoid" id="F4RFM6"/>
<dbReference type="PROSITE" id="PS51184">
    <property type="entry name" value="JMJC"/>
    <property type="match status" value="1"/>
</dbReference>
<dbReference type="Proteomes" id="UP000001072">
    <property type="component" value="Unassembled WGS sequence"/>
</dbReference>
<feature type="compositionally biased region" description="Low complexity" evidence="4">
    <location>
        <begin position="8"/>
        <end position="25"/>
    </location>
</feature>
<dbReference type="InterPro" id="IPR045109">
    <property type="entry name" value="LSDs-like"/>
</dbReference>
<dbReference type="GO" id="GO:0006357">
    <property type="term" value="P:regulation of transcription by RNA polymerase II"/>
    <property type="evidence" value="ECO:0007669"/>
    <property type="project" value="TreeGrafter"/>
</dbReference>
<proteinExistence type="predicted"/>
<keyword evidence="2" id="KW-0479">Metal-binding</keyword>
<feature type="compositionally biased region" description="Polar residues" evidence="4">
    <location>
        <begin position="27"/>
        <end position="36"/>
    </location>
</feature>
<evidence type="ECO:0000259" key="5">
    <source>
        <dbReference type="PROSITE" id="PS51184"/>
    </source>
</evidence>
<keyword evidence="7" id="KW-1185">Reference proteome</keyword>
<feature type="region of interest" description="Disordered" evidence="4">
    <location>
        <begin position="66"/>
        <end position="99"/>
    </location>
</feature>
<dbReference type="GeneID" id="18932921"/>
<dbReference type="RefSeq" id="XP_007407810.1">
    <property type="nucleotide sequence ID" value="XM_007407748.1"/>
</dbReference>
<name>F4RFM6_MELLP</name>
<dbReference type="HOGENOM" id="CLU_012595_0_0_1"/>
<feature type="compositionally biased region" description="Basic and acidic residues" evidence="4">
    <location>
        <begin position="38"/>
        <end position="47"/>
    </location>
</feature>
<dbReference type="Pfam" id="PF02373">
    <property type="entry name" value="JmjC"/>
    <property type="match status" value="1"/>
</dbReference>
<feature type="domain" description="JmjC" evidence="5">
    <location>
        <begin position="467"/>
        <end position="643"/>
    </location>
</feature>
<feature type="region of interest" description="Disordered" evidence="4">
    <location>
        <begin position="1"/>
        <end position="53"/>
    </location>
</feature>
<dbReference type="GO" id="GO:0032454">
    <property type="term" value="F:histone H3K9 demethylase activity"/>
    <property type="evidence" value="ECO:0007669"/>
    <property type="project" value="InterPro"/>
</dbReference>
<evidence type="ECO:0000313" key="6">
    <source>
        <dbReference type="EMBL" id="EGG08836.1"/>
    </source>
</evidence>
<dbReference type="SUPFAM" id="SSF51197">
    <property type="entry name" value="Clavaminate synthase-like"/>
    <property type="match status" value="1"/>
</dbReference>
<dbReference type="EMBL" id="GL883099">
    <property type="protein sequence ID" value="EGG08836.1"/>
    <property type="molecule type" value="Genomic_DNA"/>
</dbReference>
<dbReference type="GO" id="GO:0046872">
    <property type="term" value="F:metal ion binding"/>
    <property type="evidence" value="ECO:0007669"/>
    <property type="project" value="UniProtKB-KW"/>
</dbReference>
<evidence type="ECO:0000256" key="2">
    <source>
        <dbReference type="ARBA" id="ARBA00022723"/>
    </source>
</evidence>
<organism evidence="7">
    <name type="scientific">Melampsora larici-populina (strain 98AG31 / pathotype 3-4-7)</name>
    <name type="common">Poplar leaf rust fungus</name>
    <dbReference type="NCBI Taxonomy" id="747676"/>
    <lineage>
        <taxon>Eukaryota</taxon>
        <taxon>Fungi</taxon>
        <taxon>Dikarya</taxon>
        <taxon>Basidiomycota</taxon>
        <taxon>Pucciniomycotina</taxon>
        <taxon>Pucciniomycetes</taxon>
        <taxon>Pucciniales</taxon>
        <taxon>Melampsoraceae</taxon>
        <taxon>Melampsora</taxon>
    </lineage>
</organism>
<comment type="subcellular location">
    <subcellularLocation>
        <location evidence="1">Nucleus</location>
    </subcellularLocation>
</comment>
<evidence type="ECO:0000256" key="4">
    <source>
        <dbReference type="SAM" id="MobiDB-lite"/>
    </source>
</evidence>
<accession>F4RFM6</accession>
<sequence>MEENNPPSSSIDSSSSSDLTSLDHSYQNEADSNLTLKHSLDHQEDHQSTFPSPLTTIDLFSATEHQPIGKKTKFNKPISKKTSNLSSNSKPKKKSKQDIQSINLISETDSLDSNGQLLPHLRYETQKKTCLGLPNGLIKYRCSSCIRRQTGSLCSFVHIRSWIYSKESNQLVGGPLFEPVNRTESQTSYRLARFPMVFNQLPTLNQLIQLRQTVGKSLKPVLQRELIEYQNDEKSVRFIGRRIDVLTRCDYCSVTLIGVAWMCQRCGNEACVKCFKILKTLSDHDQFVDQDDEEEDQEEIEEEDQMKKLDVDCHSHWIRRLRFCVKWFGSKHDPSYHIKISHLTKQEILNYLNQIDQTLQLDSTTTTPPSTPFPLDSILYSPSDSESEPYYKIDVGALEYHREIFHRIWSTGVALVVTGMDKRMNQSWDSTYLRTTYGEEPCRMLDSNLPHGDPIETNVGDFFERFEDLNSQDPTDWPPETDFKMKFPELFEDFQKSIPIAEITSRNGFQNLAAHFPENANIPDIGPKALWHLYHAKDTEKLRQFLYDHNSKKLGIPVEEVKRKYDDPIHTTRTYIDVEMRKQLWEEYGVKGYEIKQKPGEAVFIPAYTAHQVCNLANCIKVAADFVSPTSIERCMKLKDEFRTQLHEHQKPWRDDVLQIDQMLLYAFDSLGRNLEEFKV</sequence>
<evidence type="ECO:0000256" key="1">
    <source>
        <dbReference type="ARBA" id="ARBA00004123"/>
    </source>
</evidence>
<protein>
    <recommendedName>
        <fullName evidence="5">JmjC domain-containing protein</fullName>
    </recommendedName>
</protein>